<sequence length="327" mass="35947">MCSVPAASHADSGAGYPRDDSSYLYELTPETVSTCALLQKEFSLLKKDSDAEWSRRHMAMSLTWQQLLRTISPEDLDPMAKLASEEAALSATLAKQADPAAYLAEQSRVCEIVATIHSETFNGATLDIEDTDPELFAGYAAKKNQSGLDEFPEPPTKTLTFGDWNFEAKGNSCIATHTFDDGAVLQLGLTNFFDGALRFTWDGLPELDAESEEGADEYEVQMARHRAGSAFDDDYNTIMAEGVTFENYPGTALFVDDKLIAGPAGEGASHGQRYIFGPYMQSNYYNMLPLGTEIRVKVLGKDTHSVKIDDPAMWNEISNCMAQYPYG</sequence>
<dbReference type="Proteomes" id="UP000442714">
    <property type="component" value="Unassembled WGS sequence"/>
</dbReference>
<accession>A0A844ZTI4</accession>
<dbReference type="OrthoDB" id="7446818at2"/>
<organism evidence="1 2">
    <name type="scientific">Pontixanthobacter aquaemixtae</name>
    <dbReference type="NCBI Taxonomy" id="1958940"/>
    <lineage>
        <taxon>Bacteria</taxon>
        <taxon>Pseudomonadati</taxon>
        <taxon>Pseudomonadota</taxon>
        <taxon>Alphaproteobacteria</taxon>
        <taxon>Sphingomonadales</taxon>
        <taxon>Erythrobacteraceae</taxon>
        <taxon>Pontixanthobacter</taxon>
    </lineage>
</organism>
<evidence type="ECO:0000313" key="1">
    <source>
        <dbReference type="EMBL" id="MXO91243.1"/>
    </source>
</evidence>
<comment type="caution">
    <text evidence="1">The sequence shown here is derived from an EMBL/GenBank/DDBJ whole genome shotgun (WGS) entry which is preliminary data.</text>
</comment>
<protein>
    <submittedName>
        <fullName evidence="1">Uncharacterized protein</fullName>
    </submittedName>
</protein>
<proteinExistence type="predicted"/>
<dbReference type="EMBL" id="WTYX01000002">
    <property type="protein sequence ID" value="MXO91243.1"/>
    <property type="molecule type" value="Genomic_DNA"/>
</dbReference>
<gene>
    <name evidence="1" type="ORF">GRI41_10440</name>
</gene>
<reference evidence="1 2" key="1">
    <citation type="submission" date="2019-12" db="EMBL/GenBank/DDBJ databases">
        <title>Genomic-based taxomic classification of the family Erythrobacteraceae.</title>
        <authorList>
            <person name="Xu L."/>
        </authorList>
    </citation>
    <scope>NUCLEOTIDE SEQUENCE [LARGE SCALE GENOMIC DNA]</scope>
    <source>
        <strain evidence="1 2">KCTC 52763</strain>
    </source>
</reference>
<dbReference type="AlphaFoldDB" id="A0A844ZTI4"/>
<keyword evidence="2" id="KW-1185">Reference proteome</keyword>
<evidence type="ECO:0000313" key="2">
    <source>
        <dbReference type="Proteomes" id="UP000442714"/>
    </source>
</evidence>
<name>A0A844ZTI4_9SPHN</name>
<dbReference type="RefSeq" id="WP_160604947.1">
    <property type="nucleotide sequence ID" value="NZ_WTYX01000002.1"/>
</dbReference>